<evidence type="ECO:0000313" key="4">
    <source>
        <dbReference type="Proteomes" id="UP000682802"/>
    </source>
</evidence>
<gene>
    <name evidence="3" type="ORF">KM029_06680</name>
</gene>
<name>A0ABX8GZB9_9BACT</name>
<dbReference type="PANTHER" id="PTHR37834:SF2">
    <property type="entry name" value="ESTERASE, SGNH HYDROLASE-TYPE"/>
    <property type="match status" value="1"/>
</dbReference>
<feature type="domain" description="SGNH hydrolase-type esterase" evidence="1">
    <location>
        <begin position="155"/>
        <end position="305"/>
    </location>
</feature>
<dbReference type="Pfam" id="PF13472">
    <property type="entry name" value="Lipase_GDSL_2"/>
    <property type="match status" value="1"/>
</dbReference>
<dbReference type="Proteomes" id="UP000682802">
    <property type="component" value="Chromosome 1"/>
</dbReference>
<dbReference type="SUPFAM" id="SSF49785">
    <property type="entry name" value="Galactose-binding domain-like"/>
    <property type="match status" value="1"/>
</dbReference>
<dbReference type="EMBL" id="CP076128">
    <property type="protein sequence ID" value="QWG08616.1"/>
    <property type="molecule type" value="Genomic_DNA"/>
</dbReference>
<organism evidence="3 4">
    <name type="scientific">Flammeovirga kamogawensis</name>
    <dbReference type="NCBI Taxonomy" id="373891"/>
    <lineage>
        <taxon>Bacteria</taxon>
        <taxon>Pseudomonadati</taxon>
        <taxon>Bacteroidota</taxon>
        <taxon>Cytophagia</taxon>
        <taxon>Cytophagales</taxon>
        <taxon>Flammeovirgaceae</taxon>
        <taxon>Flammeovirga</taxon>
    </lineage>
</organism>
<dbReference type="PANTHER" id="PTHR37834">
    <property type="entry name" value="GDSL-LIKE LIPASE/ACYLHYDROLASE DOMAIN PROTEIN (AFU_ORTHOLOGUE AFUA_2G00620)"/>
    <property type="match status" value="1"/>
</dbReference>
<reference evidence="3 4" key="1">
    <citation type="submission" date="2021-05" db="EMBL/GenBank/DDBJ databases">
        <title>Comparative genomic studies on the polysaccharide-degrading batcterial strains of the Flammeovirga genus.</title>
        <authorList>
            <person name="Zewei F."/>
            <person name="Zheng Z."/>
            <person name="Yu L."/>
            <person name="Ruyue G."/>
            <person name="Yanhong M."/>
            <person name="Yuanyuan C."/>
            <person name="Jingyan G."/>
            <person name="Wenjun H."/>
        </authorList>
    </citation>
    <scope>NUCLEOTIDE SEQUENCE [LARGE SCALE GENOMIC DNA]</scope>
    <source>
        <strain evidence="3 4">YS10</strain>
    </source>
</reference>
<sequence>MKLFDLIVLLLFFSRIVTAQTINIYPDNPHLQYTGRIEFSNPKVPTFSMPSSAIKVRFKGTAINAVLSSNNFDGNGKSYLYVIVDGKATPYNRTIIEVSGTKKSYEIATNLSDTFHTVELVKVSEYWSMVSFYGFDIPSNNTYALKAKPKRFIEFYGDSNPSGWSAWNDRDQGGDNESEGYFTYPGFVSRALNAEYVNFSAGGYGITPKMGERDLSRYYNKIHIKTDNPSTNYWDFENNYINKEPDVVVINLGANDFYNGATKAEQIESWKRFVTYLLRTHYQNTHIVLANSEGWAIGEPTDYIKEMIKDFQLNGEHNISYVKFPWLWGPDHAVISEQAGFADILAAHIAKVKGWDKPKPNQYSCFPKEGELLGNTSFESSILKIRPDGWRPISSAEAKTIVNTSNAKEGKAYVECEENGGIHQAVKAQKGDKYLISVWVKGTKGTGILGYEFRNQAQQVITKHNKVCTVTSNWTKVQFLSEEAPLGTWQINVVLKAGVNNKVKFDAVAMEAISVTSNSTKNKDLGK</sequence>
<evidence type="ECO:0008006" key="5">
    <source>
        <dbReference type="Google" id="ProtNLM"/>
    </source>
</evidence>
<dbReference type="InterPro" id="IPR052762">
    <property type="entry name" value="PCW_deacetylase/CE"/>
</dbReference>
<accession>A0ABX8GZB9</accession>
<evidence type="ECO:0000259" key="1">
    <source>
        <dbReference type="Pfam" id="PF13472"/>
    </source>
</evidence>
<keyword evidence="4" id="KW-1185">Reference proteome</keyword>
<dbReference type="RefSeq" id="WP_144072530.1">
    <property type="nucleotide sequence ID" value="NZ_CP076128.1"/>
</dbReference>
<dbReference type="InterPro" id="IPR040794">
    <property type="entry name" value="CE2_N"/>
</dbReference>
<dbReference type="Gene3D" id="3.40.50.1110">
    <property type="entry name" value="SGNH hydrolase"/>
    <property type="match status" value="1"/>
</dbReference>
<dbReference type="InterPro" id="IPR008979">
    <property type="entry name" value="Galactose-bd-like_sf"/>
</dbReference>
<feature type="domain" description="Carbohydrate esterase 2 N-terminal" evidence="2">
    <location>
        <begin position="33"/>
        <end position="140"/>
    </location>
</feature>
<evidence type="ECO:0000259" key="2">
    <source>
        <dbReference type="Pfam" id="PF17996"/>
    </source>
</evidence>
<dbReference type="InterPro" id="IPR013830">
    <property type="entry name" value="SGNH_hydro"/>
</dbReference>
<proteinExistence type="predicted"/>
<evidence type="ECO:0000313" key="3">
    <source>
        <dbReference type="EMBL" id="QWG08616.1"/>
    </source>
</evidence>
<dbReference type="SUPFAM" id="SSF52266">
    <property type="entry name" value="SGNH hydrolase"/>
    <property type="match status" value="1"/>
</dbReference>
<dbReference type="Gene3D" id="2.60.120.260">
    <property type="entry name" value="Galactose-binding domain-like"/>
    <property type="match status" value="2"/>
</dbReference>
<protein>
    <recommendedName>
        <fullName evidence="5">SGNH/GDSL hydrolase family protein</fullName>
    </recommendedName>
</protein>
<dbReference type="Pfam" id="PF17996">
    <property type="entry name" value="CE2_N"/>
    <property type="match status" value="1"/>
</dbReference>
<dbReference type="InterPro" id="IPR036514">
    <property type="entry name" value="SGNH_hydro_sf"/>
</dbReference>